<gene>
    <name evidence="2" type="ORF">O181_097991</name>
</gene>
<sequence length="187" mass="22365">MKKHNRHILRWQRAIQEYRENMTILHKDGNIHIYENELRRCPLQNDIENPAYVPEEDSSQIPIEGINVTDINITFFEEVRNSYNQDKNYSTLFQLLAKDSKDNYLINFLDEILKNSYDEGRFHLPHGIIYHRKKHKCVMTTVDSSLINILLKECHESPFSGNLSEDITREKIKTCIWWPMWQKDVSE</sequence>
<dbReference type="Gene3D" id="1.10.340.70">
    <property type="match status" value="1"/>
</dbReference>
<evidence type="ECO:0000313" key="2">
    <source>
        <dbReference type="EMBL" id="MBW0558276.1"/>
    </source>
</evidence>
<keyword evidence="3" id="KW-1185">Reference proteome</keyword>
<dbReference type="InterPro" id="IPR041588">
    <property type="entry name" value="Integrase_H2C2"/>
</dbReference>
<dbReference type="AlphaFoldDB" id="A0A9Q3PFK0"/>
<feature type="domain" description="Integrase zinc-binding" evidence="1">
    <location>
        <begin position="142"/>
        <end position="186"/>
    </location>
</feature>
<comment type="caution">
    <text evidence="2">The sequence shown here is derived from an EMBL/GenBank/DDBJ whole genome shotgun (WGS) entry which is preliminary data.</text>
</comment>
<accession>A0A9Q3PFK0</accession>
<evidence type="ECO:0000259" key="1">
    <source>
        <dbReference type="Pfam" id="PF17921"/>
    </source>
</evidence>
<name>A0A9Q3PFK0_9BASI</name>
<proteinExistence type="predicted"/>
<dbReference type="Pfam" id="PF17921">
    <property type="entry name" value="Integrase_H2C2"/>
    <property type="match status" value="1"/>
</dbReference>
<evidence type="ECO:0000313" key="3">
    <source>
        <dbReference type="Proteomes" id="UP000765509"/>
    </source>
</evidence>
<organism evidence="2 3">
    <name type="scientific">Austropuccinia psidii MF-1</name>
    <dbReference type="NCBI Taxonomy" id="1389203"/>
    <lineage>
        <taxon>Eukaryota</taxon>
        <taxon>Fungi</taxon>
        <taxon>Dikarya</taxon>
        <taxon>Basidiomycota</taxon>
        <taxon>Pucciniomycotina</taxon>
        <taxon>Pucciniomycetes</taxon>
        <taxon>Pucciniales</taxon>
        <taxon>Sphaerophragmiaceae</taxon>
        <taxon>Austropuccinia</taxon>
    </lineage>
</organism>
<dbReference type="OrthoDB" id="1194521at2759"/>
<reference evidence="2" key="1">
    <citation type="submission" date="2021-03" db="EMBL/GenBank/DDBJ databases">
        <title>Draft genome sequence of rust myrtle Austropuccinia psidii MF-1, a brazilian biotype.</title>
        <authorList>
            <person name="Quecine M.C."/>
            <person name="Pachon D.M.R."/>
            <person name="Bonatelli M.L."/>
            <person name="Correr F.H."/>
            <person name="Franceschini L.M."/>
            <person name="Leite T.F."/>
            <person name="Margarido G.R.A."/>
            <person name="Almeida C.A."/>
            <person name="Ferrarezi J.A."/>
            <person name="Labate C.A."/>
        </authorList>
    </citation>
    <scope>NUCLEOTIDE SEQUENCE</scope>
    <source>
        <strain evidence="2">MF-1</strain>
    </source>
</reference>
<protein>
    <recommendedName>
        <fullName evidence="1">Integrase zinc-binding domain-containing protein</fullName>
    </recommendedName>
</protein>
<dbReference type="EMBL" id="AVOT02066473">
    <property type="protein sequence ID" value="MBW0558276.1"/>
    <property type="molecule type" value="Genomic_DNA"/>
</dbReference>
<dbReference type="Proteomes" id="UP000765509">
    <property type="component" value="Unassembled WGS sequence"/>
</dbReference>